<name>A8MR59_ARATH</name>
<dbReference type="PaxDb" id="3702-AT2G04039.3"/>
<feature type="compositionally biased region" description="Low complexity" evidence="1">
    <location>
        <begin position="12"/>
        <end position="32"/>
    </location>
</feature>
<dbReference type="GO" id="GO:0009507">
    <property type="term" value="C:chloroplast"/>
    <property type="evidence" value="ECO:0007005"/>
    <property type="project" value="TAIR"/>
</dbReference>
<dbReference type="TAIR" id="AT2G04039">
    <property type="gene designation" value="NDHV"/>
</dbReference>
<dbReference type="GO" id="GO:0009579">
    <property type="term" value="C:thylakoid"/>
    <property type="evidence" value="ECO:0000314"/>
    <property type="project" value="TAIR"/>
</dbReference>
<dbReference type="RefSeq" id="NP_001077877.1">
    <property type="nucleotide sequence ID" value="NM_001084408.1"/>
</dbReference>
<feature type="region of interest" description="Disordered" evidence="1">
    <location>
        <begin position="1"/>
        <end position="32"/>
    </location>
</feature>
<evidence type="ECO:0007829" key="7">
    <source>
        <dbReference type="ProteomicsDB" id="A8MR59"/>
    </source>
</evidence>
<dbReference type="ExpressionAtlas" id="A8MR59">
    <property type="expression patterns" value="baseline and differential"/>
</dbReference>
<accession>A8MR59</accession>
<gene>
    <name evidence="5" type="primary">NDHV</name>
    <name evidence="2 3" type="ordered locus">At2g04039</name>
    <name evidence="3" type="ORF">F3L12.11</name>
    <name evidence="3" type="ORF">F3L12_11</name>
</gene>
<evidence type="ECO:0000256" key="1">
    <source>
        <dbReference type="SAM" id="MobiDB-lite"/>
    </source>
</evidence>
<dbReference type="EMBL" id="CP002685">
    <property type="protein sequence ID" value="AEC05790.1"/>
    <property type="molecule type" value="Genomic_DNA"/>
</dbReference>
<dbReference type="GO" id="GO:0005739">
    <property type="term" value="C:mitochondrion"/>
    <property type="evidence" value="ECO:0007005"/>
    <property type="project" value="TAIR"/>
</dbReference>
<keyword evidence="6 7" id="KW-1267">Proteomics identification</keyword>
<evidence type="ECO:0000313" key="4">
    <source>
        <dbReference type="Proteomes" id="UP000006548"/>
    </source>
</evidence>
<organism evidence="3 4">
    <name type="scientific">Arabidopsis thaliana</name>
    <name type="common">Mouse-ear cress</name>
    <dbReference type="NCBI Taxonomy" id="3702"/>
    <lineage>
        <taxon>Eukaryota</taxon>
        <taxon>Viridiplantae</taxon>
        <taxon>Streptophyta</taxon>
        <taxon>Embryophyta</taxon>
        <taxon>Tracheophyta</taxon>
        <taxon>Spermatophyta</taxon>
        <taxon>Magnoliopsida</taxon>
        <taxon>eudicotyledons</taxon>
        <taxon>Gunneridae</taxon>
        <taxon>Pentapetalae</taxon>
        <taxon>rosids</taxon>
        <taxon>malvids</taxon>
        <taxon>Brassicales</taxon>
        <taxon>Brassicaceae</taxon>
        <taxon>Camelineae</taxon>
        <taxon>Arabidopsis</taxon>
    </lineage>
</organism>
<dbReference type="InterPro" id="IPR021374">
    <property type="entry name" value="DUF2996"/>
</dbReference>
<dbReference type="Proteomes" id="UP000006548">
    <property type="component" value="Chromosome 2"/>
</dbReference>
<evidence type="ECO:0000313" key="3">
    <source>
        <dbReference type="EMBL" id="AEC05790.1"/>
    </source>
</evidence>
<dbReference type="PhylomeDB" id="A8MR59"/>
<dbReference type="InParanoid" id="A8MR59"/>
<evidence type="ECO:0000313" key="2">
    <source>
        <dbReference type="Araport" id="AT2G04039"/>
    </source>
</evidence>
<dbReference type="KEGG" id="ath:AT2G04039"/>
<reference evidence="3 4" key="1">
    <citation type="journal article" date="1999" name="Nature">
        <title>Sequence and analysis of chromosome 2 of the plant Arabidopsis thaliana.</title>
        <authorList>
            <person name="Lin X."/>
            <person name="Kaul S."/>
            <person name="Rounsley S."/>
            <person name="Shea T.P."/>
            <person name="Benito M.I."/>
            <person name="Town C.D."/>
            <person name="Fujii C.Y."/>
            <person name="Mason T."/>
            <person name="Bowman C.L."/>
            <person name="Barnstead M."/>
            <person name="Feldblyum T.V."/>
            <person name="Buell C.R."/>
            <person name="Ketchum K.A."/>
            <person name="Lee J."/>
            <person name="Ronning C.M."/>
            <person name="Koo H.L."/>
            <person name="Moffat K.S."/>
            <person name="Cronin L.A."/>
            <person name="Shen M."/>
            <person name="Pai G."/>
            <person name="Van Aken S."/>
            <person name="Umayam L."/>
            <person name="Tallon L.J."/>
            <person name="Gill J.E."/>
            <person name="Adams M.D."/>
            <person name="Carrera A.J."/>
            <person name="Creasy T.H."/>
            <person name="Goodman H.M."/>
            <person name="Somerville C.R."/>
            <person name="Copenhaver G.P."/>
            <person name="Preuss D."/>
            <person name="Nierman W.C."/>
            <person name="White O."/>
            <person name="Eisen J.A."/>
            <person name="Salzberg S.L."/>
            <person name="Fraser C.M."/>
            <person name="Venter J.C."/>
        </authorList>
    </citation>
    <scope>NUCLEOTIDE SEQUENCE [LARGE SCALE GENOMIC DNA]</scope>
    <source>
        <strain evidence="4">cv. Columbia</strain>
    </source>
</reference>
<dbReference type="AlphaFoldDB" id="A8MR59"/>
<reference evidence="4" key="2">
    <citation type="journal article" date="2017" name="Plant J.">
        <title>Araport11: a complete reannotation of the Arabidopsis thaliana reference genome.</title>
        <authorList>
            <person name="Cheng C.Y."/>
            <person name="Krishnakumar V."/>
            <person name="Chan A.P."/>
            <person name="Thibaud-Nissen F."/>
            <person name="Schobel S."/>
            <person name="Town C.D."/>
        </authorList>
    </citation>
    <scope>GENOME REANNOTATION</scope>
    <source>
        <strain evidence="4">cv. Columbia</strain>
    </source>
</reference>
<proteinExistence type="evidence at protein level"/>
<sequence>MATIAGGSFGVPSSRISITTPTLSSSSLLPPLTLQSGTRKDNLLRCALQESSTSAVATEKKNKEEGEESTVAVPAKKPKPAAKAAAVAKPLRQMMEEDVIPPLQAILESQDDISDIDLSFQDDKLEGFFLKKSIPYSFWAFFPTGNLTGEQKDFQFPHTGQVRAPWNHFLSTRGNQLRTTLCFGSRSVLLHKGSSPFGTNEVFVHL</sequence>
<dbReference type="PANTHER" id="PTHR36341:SF3">
    <property type="entry name" value="DUF2996 FAMILY PROTEIN"/>
    <property type="match status" value="1"/>
</dbReference>
<dbReference type="GeneID" id="814937"/>
<dbReference type="FunCoup" id="A8MR59">
    <property type="interactions" value="550"/>
</dbReference>
<evidence type="ECO:0007829" key="6">
    <source>
        <dbReference type="PeptideAtlas" id="A8MR59"/>
    </source>
</evidence>
<dbReference type="STRING" id="3702.A8MR59"/>
<keyword evidence="4" id="KW-1185">Reference proteome</keyword>
<dbReference type="PANTHER" id="PTHR36341">
    <property type="entry name" value="DUF2996 FAMILY PROTEIN"/>
    <property type="match status" value="1"/>
</dbReference>
<dbReference type="eggNOG" id="ENOG502RZMV">
    <property type="taxonomic scope" value="Eukaryota"/>
</dbReference>
<feature type="region of interest" description="Disordered" evidence="1">
    <location>
        <begin position="54"/>
        <end position="77"/>
    </location>
</feature>
<dbReference type="ProteomicsDB" id="212284"/>
<dbReference type="Araport" id="AT2G04039"/>
<protein>
    <submittedName>
        <fullName evidence="3">DUF2996 family protein</fullName>
    </submittedName>
</protein>
<evidence type="ECO:0000313" key="5">
    <source>
        <dbReference type="TAIR" id="AT2G04039"/>
    </source>
</evidence>